<dbReference type="Pfam" id="PF00004">
    <property type="entry name" value="AAA"/>
    <property type="match status" value="1"/>
</dbReference>
<dbReference type="InterPro" id="IPR027417">
    <property type="entry name" value="P-loop_NTPase"/>
</dbReference>
<feature type="domain" description="AAA+ ATPase" evidence="4">
    <location>
        <begin position="495"/>
        <end position="627"/>
    </location>
</feature>
<dbReference type="EMBL" id="SULG01000099">
    <property type="protein sequence ID" value="TLD40461.1"/>
    <property type="molecule type" value="Genomic_DNA"/>
</dbReference>
<keyword evidence="3" id="KW-0067">ATP-binding</keyword>
<dbReference type="Gene3D" id="3.40.50.300">
    <property type="entry name" value="P-loop containing nucleotide triphosphate hydrolases"/>
    <property type="match status" value="1"/>
</dbReference>
<dbReference type="InterPro" id="IPR003593">
    <property type="entry name" value="AAA+_ATPase"/>
</dbReference>
<dbReference type="SUPFAM" id="SSF52540">
    <property type="entry name" value="P-loop containing nucleoside triphosphate hydrolases"/>
    <property type="match status" value="1"/>
</dbReference>
<dbReference type="GO" id="GO:0016887">
    <property type="term" value="F:ATP hydrolysis activity"/>
    <property type="evidence" value="ECO:0007669"/>
    <property type="project" value="InterPro"/>
</dbReference>
<evidence type="ECO:0000256" key="3">
    <source>
        <dbReference type="ARBA" id="ARBA00022840"/>
    </source>
</evidence>
<dbReference type="AlphaFoldDB" id="A0A533QCU6"/>
<name>A0A533QCU6_9BACT</name>
<comment type="caution">
    <text evidence="5">The sequence shown here is derived from an EMBL/GenBank/DDBJ whole genome shotgun (WGS) entry which is preliminary data.</text>
</comment>
<proteinExistence type="inferred from homology"/>
<dbReference type="InterPro" id="IPR003959">
    <property type="entry name" value="ATPase_AAA_core"/>
</dbReference>
<protein>
    <submittedName>
        <fullName evidence="5">Cell division protein FtsH</fullName>
    </submittedName>
</protein>
<dbReference type="GO" id="GO:0005524">
    <property type="term" value="F:ATP binding"/>
    <property type="evidence" value="ECO:0007669"/>
    <property type="project" value="UniProtKB-KW"/>
</dbReference>
<keyword evidence="2" id="KW-0547">Nucleotide-binding</keyword>
<organism evidence="5 6">
    <name type="scientific">Candidatus Jettenia ecosi</name>
    <dbReference type="NCBI Taxonomy" id="2494326"/>
    <lineage>
        <taxon>Bacteria</taxon>
        <taxon>Pseudomonadati</taxon>
        <taxon>Planctomycetota</taxon>
        <taxon>Candidatus Brocadiia</taxon>
        <taxon>Candidatus Brocadiales</taxon>
        <taxon>Candidatus Brocadiaceae</taxon>
        <taxon>Candidatus Jettenia</taxon>
    </lineage>
</organism>
<dbReference type="InterPro" id="IPR050221">
    <property type="entry name" value="26S_Proteasome_ATPase"/>
</dbReference>
<dbReference type="CDD" id="cd19481">
    <property type="entry name" value="RecA-like_protease"/>
    <property type="match status" value="1"/>
</dbReference>
<reference evidence="5 6" key="1">
    <citation type="submission" date="2019-04" db="EMBL/GenBank/DDBJ databases">
        <title>Genome of a novel bacterium Candidatus Jettenia ecosi reconstructed from metagenome of an anammox bioreactor.</title>
        <authorList>
            <person name="Mardanov A.V."/>
            <person name="Beletsky A.V."/>
            <person name="Ravin N.V."/>
            <person name="Botchkova E.A."/>
            <person name="Litti Y.V."/>
            <person name="Nozhevnikova A.N."/>
        </authorList>
    </citation>
    <scope>NUCLEOTIDE SEQUENCE [LARGE SCALE GENOMIC DNA]</scope>
    <source>
        <strain evidence="5">J2</strain>
    </source>
</reference>
<keyword evidence="5" id="KW-0131">Cell cycle</keyword>
<dbReference type="Proteomes" id="UP000319783">
    <property type="component" value="Unassembled WGS sequence"/>
</dbReference>
<keyword evidence="5" id="KW-0132">Cell division</keyword>
<evidence type="ECO:0000313" key="6">
    <source>
        <dbReference type="Proteomes" id="UP000319783"/>
    </source>
</evidence>
<evidence type="ECO:0000256" key="2">
    <source>
        <dbReference type="ARBA" id="ARBA00022741"/>
    </source>
</evidence>
<evidence type="ECO:0000313" key="5">
    <source>
        <dbReference type="EMBL" id="TLD40461.1"/>
    </source>
</evidence>
<dbReference type="GO" id="GO:0051301">
    <property type="term" value="P:cell division"/>
    <property type="evidence" value="ECO:0007669"/>
    <property type="project" value="UniProtKB-KW"/>
</dbReference>
<accession>A0A533QCU6</accession>
<dbReference type="PANTHER" id="PTHR23073">
    <property type="entry name" value="26S PROTEASOME REGULATORY SUBUNIT"/>
    <property type="match status" value="1"/>
</dbReference>
<gene>
    <name evidence="5" type="ORF">JETT_3273</name>
</gene>
<comment type="similarity">
    <text evidence="1">Belongs to the AAA ATPase family.</text>
</comment>
<evidence type="ECO:0000256" key="1">
    <source>
        <dbReference type="ARBA" id="ARBA00006914"/>
    </source>
</evidence>
<evidence type="ECO:0000259" key="4">
    <source>
        <dbReference type="SMART" id="SM00382"/>
    </source>
</evidence>
<dbReference type="SMART" id="SM00382">
    <property type="entry name" value="AAA"/>
    <property type="match status" value="1"/>
</dbReference>
<sequence>MTPLVIEKPPVTFTPHLHADDAYANYWMRQVTIRLRREICWRWYERGVLPDASPATLPPFSDKVSAILDMSRFWEEKNTFFQTDPTARYLTEQLTANPPSENRDAIQGSFRWVVDRLKLDDISSFALALGLSAIFDNAVGSIISACLNSPACVHPNLALVQKLWDYPECVFILADPAHPLFRYGLLQYGNQTPQSHGGMDWDTPITVPSVVAHQLLFPGSALPQALMPVTVEENNKPVLTDTAYLVAHRLCSKINDKPRIVPICGPKGSTPVEIVHAITKITKRDVVEFKGDPGLLKNIHYMNSLASLCWLKNMDLFLNQHVISALSENKQGFDTHVLSCLSMPITVFLCITGRDQLTHIPGDLLLPIVEIPQFPYYERIDYWKKMLGAKAEGLGGIIVECSRRFRYEKGTINAICDGLKGFLRPVSEKDFIGACRAELEWDVGELAQKVIPRFEDEELILPYNQRLQFQEIIRAMKSLTQVHYDWRMSKVWNESGISLLFAGPPGTGKTMAAEILANKLDLPMYRIDLSQVVNKYIGETEKNLKRLFDAADVSDTILFFDEADALFGRRTEVKDAHDRYANLEISYLLERMERFKGLAILATNRKKDIDEAFLRRLRYILDFPLPDVEHREKIWLQVIPKTIDSSKIDFRFLAKQFQLAGGHIRSIVFNACLQSTNGLDVYKDGFKGRLTMEKIIIAVKREYEKLNRAISLEQFGQYAKIIERMEHE</sequence>